<evidence type="ECO:0000313" key="3">
    <source>
        <dbReference type="Proteomes" id="UP001274830"/>
    </source>
</evidence>
<name>A0AAE1C292_9PEZI</name>
<protein>
    <submittedName>
        <fullName evidence="2">Uncharacterized protein</fullName>
    </submittedName>
</protein>
<feature type="compositionally biased region" description="Acidic residues" evidence="1">
    <location>
        <begin position="33"/>
        <end position="58"/>
    </location>
</feature>
<comment type="caution">
    <text evidence="2">The sequence shown here is derived from an EMBL/GenBank/DDBJ whole genome shotgun (WGS) entry which is preliminary data.</text>
</comment>
<dbReference type="Proteomes" id="UP001274830">
    <property type="component" value="Unassembled WGS sequence"/>
</dbReference>
<proteinExistence type="predicted"/>
<evidence type="ECO:0000256" key="1">
    <source>
        <dbReference type="SAM" id="MobiDB-lite"/>
    </source>
</evidence>
<dbReference type="EMBL" id="JAUTXT010000014">
    <property type="protein sequence ID" value="KAK3675427.1"/>
    <property type="molecule type" value="Genomic_DNA"/>
</dbReference>
<feature type="region of interest" description="Disordered" evidence="1">
    <location>
        <begin position="1"/>
        <end position="58"/>
    </location>
</feature>
<sequence length="179" mass="19649">MTGSQLGHGRRTGPVVVEAEPGEGDVVGPEPPTFDEDDDDDDDDDDDNGDDDNGDEELGLVELPVVFSEMMVLLKLELEEDNKLPDPDEALDNVLDKLDNRLPERLPTLVEEMLLVDILVVLPSMAVLLAGLESDACVDEAKPDTMVLVTTVEDFEILRVEVVLLPTPRVVPFDVLFEL</sequence>
<gene>
    <name evidence="2" type="ORF">LTR78_004510</name>
</gene>
<reference evidence="2" key="1">
    <citation type="submission" date="2023-07" db="EMBL/GenBank/DDBJ databases">
        <title>Black Yeasts Isolated from many extreme environments.</title>
        <authorList>
            <person name="Coleine C."/>
            <person name="Stajich J.E."/>
            <person name="Selbmann L."/>
        </authorList>
    </citation>
    <scope>NUCLEOTIDE SEQUENCE</scope>
    <source>
        <strain evidence="2">CCFEE 5485</strain>
    </source>
</reference>
<accession>A0AAE1C292</accession>
<organism evidence="2 3">
    <name type="scientific">Recurvomyces mirabilis</name>
    <dbReference type="NCBI Taxonomy" id="574656"/>
    <lineage>
        <taxon>Eukaryota</taxon>
        <taxon>Fungi</taxon>
        <taxon>Dikarya</taxon>
        <taxon>Ascomycota</taxon>
        <taxon>Pezizomycotina</taxon>
        <taxon>Dothideomycetes</taxon>
        <taxon>Dothideomycetidae</taxon>
        <taxon>Mycosphaerellales</taxon>
        <taxon>Teratosphaeriaceae</taxon>
        <taxon>Recurvomyces</taxon>
    </lineage>
</organism>
<evidence type="ECO:0000313" key="2">
    <source>
        <dbReference type="EMBL" id="KAK3675427.1"/>
    </source>
</evidence>
<keyword evidence="3" id="KW-1185">Reference proteome</keyword>
<feature type="compositionally biased region" description="Low complexity" evidence="1">
    <location>
        <begin position="13"/>
        <end position="28"/>
    </location>
</feature>
<dbReference type="AlphaFoldDB" id="A0AAE1C292"/>